<dbReference type="AlphaFoldDB" id="A0A4Q9VHC8"/>
<accession>A0A4Q9VHC8</accession>
<dbReference type="InterPro" id="IPR025153">
    <property type="entry name" value="Ead_Ea22"/>
</dbReference>
<organism evidence="2 3">
    <name type="scientific">Siculibacillus lacustris</name>
    <dbReference type="NCBI Taxonomy" id="1549641"/>
    <lineage>
        <taxon>Bacteria</taxon>
        <taxon>Pseudomonadati</taxon>
        <taxon>Pseudomonadota</taxon>
        <taxon>Alphaproteobacteria</taxon>
        <taxon>Hyphomicrobiales</taxon>
        <taxon>Ancalomicrobiaceae</taxon>
        <taxon>Siculibacillus</taxon>
    </lineage>
</organism>
<evidence type="ECO:0000313" key="3">
    <source>
        <dbReference type="Proteomes" id="UP000292781"/>
    </source>
</evidence>
<proteinExistence type="predicted"/>
<dbReference type="Proteomes" id="UP000292781">
    <property type="component" value="Unassembled WGS sequence"/>
</dbReference>
<name>A0A4Q9VHC8_9HYPH</name>
<reference evidence="2 3" key="1">
    <citation type="submission" date="2019-02" db="EMBL/GenBank/DDBJ databases">
        <title>Siculibacillus lacustris gen. nov., sp. nov., a new rosette-forming bacterium isolated from a freshwater crater lake (Lake St. Ana, Romania).</title>
        <authorList>
            <person name="Felfoldi T."/>
            <person name="Marton Z."/>
            <person name="Szabo A."/>
            <person name="Mentes A."/>
            <person name="Boka K."/>
            <person name="Marialigeti K."/>
            <person name="Mathe I."/>
            <person name="Koncz M."/>
            <person name="Schumann P."/>
            <person name="Toth E."/>
        </authorList>
    </citation>
    <scope>NUCLEOTIDE SEQUENCE [LARGE SCALE GENOMIC DNA]</scope>
    <source>
        <strain evidence="2 3">SA-279</strain>
    </source>
</reference>
<evidence type="ECO:0000313" key="2">
    <source>
        <dbReference type="EMBL" id="TBW33581.1"/>
    </source>
</evidence>
<dbReference type="Pfam" id="PF13935">
    <property type="entry name" value="Ead_Ea22"/>
    <property type="match status" value="1"/>
</dbReference>
<keyword evidence="1" id="KW-0175">Coiled coil</keyword>
<gene>
    <name evidence="2" type="ORF">EYW49_20075</name>
</gene>
<dbReference type="OrthoDB" id="4955428at2"/>
<comment type="caution">
    <text evidence="2">The sequence shown here is derived from an EMBL/GenBank/DDBJ whole genome shotgun (WGS) entry which is preliminary data.</text>
</comment>
<keyword evidence="3" id="KW-1185">Reference proteome</keyword>
<sequence>MAEIDLDKLEAVAKAATPCEWRRLGFSVRSSYFDGEHEVARIDCQWGPNADGANVEHISTFDPPTVLALISRLRKAEADAAELRATLSRADADHAADVQALRDQRDEARAALAAARNDALEEASEAANGIDPKILEGRTQGFVSIYCASRVSAADAIRALKELMP</sequence>
<dbReference type="RefSeq" id="WP_131311416.1">
    <property type="nucleotide sequence ID" value="NZ_SJFN01000042.1"/>
</dbReference>
<protein>
    <recommendedName>
        <fullName evidence="4">Ead/Ea22-like family protein</fullName>
    </recommendedName>
</protein>
<feature type="coiled-coil region" evidence="1">
    <location>
        <begin position="66"/>
        <end position="118"/>
    </location>
</feature>
<evidence type="ECO:0000256" key="1">
    <source>
        <dbReference type="SAM" id="Coils"/>
    </source>
</evidence>
<dbReference type="EMBL" id="SJFN01000042">
    <property type="protein sequence ID" value="TBW33581.1"/>
    <property type="molecule type" value="Genomic_DNA"/>
</dbReference>
<evidence type="ECO:0008006" key="4">
    <source>
        <dbReference type="Google" id="ProtNLM"/>
    </source>
</evidence>